<keyword evidence="2" id="KW-0238">DNA-binding</keyword>
<proteinExistence type="predicted"/>
<sequence>MPGRVTPAPYALALRWAASCAVDTPTSARHHLTTAIYWSAKRGRVLVITLRLRKKPVGLLKYGVRKYPATSALLASSASLGWSTLSAELRAHGACETPTIVAQHVEICLVIAGNKNSLVRRNEAGLRQEAIANTGAIWLSPAGVSKNMVINAPVPQTMHLYLPATLFDQLEHDFNLPVAPARTIRHLAGIRDNVIEQIGRSIISELDNPTPVARMYVETASLMLAARLLQKHSDAEAYTSLESSTHDLDRNRLRHVLEYVAANIKNNITLTDLAAIAGYSPFHFARKFTLAMGIPPHSYISRMRLENAMAELASGKLPLAEIAHNAHFSSQASFTRAFHRVTGMTPKEYQRRRR</sequence>
<dbReference type="InterPro" id="IPR020449">
    <property type="entry name" value="Tscrpt_reg_AraC-type_HTH"/>
</dbReference>
<dbReference type="GO" id="GO:0043565">
    <property type="term" value="F:sequence-specific DNA binding"/>
    <property type="evidence" value="ECO:0007669"/>
    <property type="project" value="InterPro"/>
</dbReference>
<dbReference type="PANTHER" id="PTHR46796">
    <property type="entry name" value="HTH-TYPE TRANSCRIPTIONAL ACTIVATOR RHAS-RELATED"/>
    <property type="match status" value="1"/>
</dbReference>
<accession>A0A1N6I9D0</accession>
<dbReference type="InterPro" id="IPR050204">
    <property type="entry name" value="AraC_XylS_family_regulators"/>
</dbReference>
<evidence type="ECO:0000256" key="2">
    <source>
        <dbReference type="ARBA" id="ARBA00023125"/>
    </source>
</evidence>
<dbReference type="SUPFAM" id="SSF46689">
    <property type="entry name" value="Homeodomain-like"/>
    <property type="match status" value="2"/>
</dbReference>
<keyword evidence="1" id="KW-0805">Transcription regulation</keyword>
<name>A0A1N6I9D0_9BURK</name>
<feature type="domain" description="HTH araC/xylS-type" evidence="4">
    <location>
        <begin position="254"/>
        <end position="352"/>
    </location>
</feature>
<dbReference type="InterPro" id="IPR018060">
    <property type="entry name" value="HTH_AraC"/>
</dbReference>
<dbReference type="Pfam" id="PF12833">
    <property type="entry name" value="HTH_18"/>
    <property type="match status" value="1"/>
</dbReference>
<dbReference type="Gene3D" id="1.10.10.60">
    <property type="entry name" value="Homeodomain-like"/>
    <property type="match status" value="2"/>
</dbReference>
<dbReference type="PANTHER" id="PTHR46796:SF6">
    <property type="entry name" value="ARAC SUBFAMILY"/>
    <property type="match status" value="1"/>
</dbReference>
<dbReference type="SMART" id="SM00342">
    <property type="entry name" value="HTH_ARAC"/>
    <property type="match status" value="1"/>
</dbReference>
<dbReference type="AlphaFoldDB" id="A0A1N6I9D0"/>
<keyword evidence="6" id="KW-1185">Reference proteome</keyword>
<evidence type="ECO:0000313" key="5">
    <source>
        <dbReference type="EMBL" id="SIO28622.1"/>
    </source>
</evidence>
<gene>
    <name evidence="5" type="ORF">SAMN05444165_1954</name>
</gene>
<dbReference type="EMBL" id="FSRU01000001">
    <property type="protein sequence ID" value="SIO28622.1"/>
    <property type="molecule type" value="Genomic_DNA"/>
</dbReference>
<dbReference type="PROSITE" id="PS01124">
    <property type="entry name" value="HTH_ARAC_FAMILY_2"/>
    <property type="match status" value="1"/>
</dbReference>
<dbReference type="OrthoDB" id="9809338at2"/>
<reference evidence="5 6" key="1">
    <citation type="submission" date="2016-11" db="EMBL/GenBank/DDBJ databases">
        <authorList>
            <person name="Jaros S."/>
            <person name="Januszkiewicz K."/>
            <person name="Wedrychowicz H."/>
        </authorList>
    </citation>
    <scope>NUCLEOTIDE SEQUENCE [LARGE SCALE GENOMIC DNA]</scope>
    <source>
        <strain evidence="5 6">GAS95</strain>
    </source>
</reference>
<protein>
    <submittedName>
        <fullName evidence="5">AraC family transcriptional regulator</fullName>
    </submittedName>
</protein>
<evidence type="ECO:0000313" key="6">
    <source>
        <dbReference type="Proteomes" id="UP000185151"/>
    </source>
</evidence>
<evidence type="ECO:0000256" key="3">
    <source>
        <dbReference type="ARBA" id="ARBA00023163"/>
    </source>
</evidence>
<evidence type="ECO:0000256" key="1">
    <source>
        <dbReference type="ARBA" id="ARBA00023015"/>
    </source>
</evidence>
<organism evidence="5 6">
    <name type="scientific">Paraburkholderia phenazinium</name>
    <dbReference type="NCBI Taxonomy" id="60549"/>
    <lineage>
        <taxon>Bacteria</taxon>
        <taxon>Pseudomonadati</taxon>
        <taxon>Pseudomonadota</taxon>
        <taxon>Betaproteobacteria</taxon>
        <taxon>Burkholderiales</taxon>
        <taxon>Burkholderiaceae</taxon>
        <taxon>Paraburkholderia</taxon>
    </lineage>
</organism>
<evidence type="ECO:0000259" key="4">
    <source>
        <dbReference type="PROSITE" id="PS01124"/>
    </source>
</evidence>
<dbReference type="InterPro" id="IPR009057">
    <property type="entry name" value="Homeodomain-like_sf"/>
</dbReference>
<dbReference type="PRINTS" id="PR00032">
    <property type="entry name" value="HTHARAC"/>
</dbReference>
<dbReference type="Proteomes" id="UP000185151">
    <property type="component" value="Unassembled WGS sequence"/>
</dbReference>
<keyword evidence="3" id="KW-0804">Transcription</keyword>
<dbReference type="GO" id="GO:0003700">
    <property type="term" value="F:DNA-binding transcription factor activity"/>
    <property type="evidence" value="ECO:0007669"/>
    <property type="project" value="InterPro"/>
</dbReference>